<keyword evidence="1" id="KW-0472">Membrane</keyword>
<reference evidence="2 3" key="1">
    <citation type="submission" date="2016-11" db="EMBL/GenBank/DDBJ databases">
        <authorList>
            <person name="Jaros S."/>
            <person name="Januszkiewicz K."/>
            <person name="Wedrychowicz H."/>
        </authorList>
    </citation>
    <scope>NUCLEOTIDE SEQUENCE [LARGE SCALE GENOMIC DNA]</scope>
    <source>
        <strain evidence="2 3">DSM 22153</strain>
    </source>
</reference>
<dbReference type="RefSeq" id="WP_139251031.1">
    <property type="nucleotide sequence ID" value="NZ_FRBW01000001.1"/>
</dbReference>
<keyword evidence="3" id="KW-1185">Reference proteome</keyword>
<feature type="transmembrane region" description="Helical" evidence="1">
    <location>
        <begin position="419"/>
        <end position="440"/>
    </location>
</feature>
<accession>A0A1M7D7B0</accession>
<organism evidence="2 3">
    <name type="scientific">Roseibium suaedae</name>
    <dbReference type="NCBI Taxonomy" id="735517"/>
    <lineage>
        <taxon>Bacteria</taxon>
        <taxon>Pseudomonadati</taxon>
        <taxon>Pseudomonadota</taxon>
        <taxon>Alphaproteobacteria</taxon>
        <taxon>Hyphomicrobiales</taxon>
        <taxon>Stappiaceae</taxon>
        <taxon>Roseibium</taxon>
    </lineage>
</organism>
<evidence type="ECO:0000256" key="1">
    <source>
        <dbReference type="SAM" id="Phobius"/>
    </source>
</evidence>
<gene>
    <name evidence="2" type="ORF">SAMN05444272_1386</name>
</gene>
<keyword evidence="1" id="KW-1133">Transmembrane helix</keyword>
<feature type="transmembrane region" description="Helical" evidence="1">
    <location>
        <begin position="354"/>
        <end position="381"/>
    </location>
</feature>
<dbReference type="Proteomes" id="UP000186002">
    <property type="component" value="Unassembled WGS sequence"/>
</dbReference>
<keyword evidence="1" id="KW-0812">Transmembrane</keyword>
<dbReference type="AlphaFoldDB" id="A0A1M7D7B0"/>
<dbReference type="EMBL" id="FRBW01000001">
    <property type="protein sequence ID" value="SHL75059.1"/>
    <property type="molecule type" value="Genomic_DNA"/>
</dbReference>
<evidence type="ECO:0000313" key="3">
    <source>
        <dbReference type="Proteomes" id="UP000186002"/>
    </source>
</evidence>
<proteinExistence type="predicted"/>
<dbReference type="OrthoDB" id="9178739at2"/>
<protein>
    <submittedName>
        <fullName evidence="2">Uncharacterized protein</fullName>
    </submittedName>
</protein>
<name>A0A1M7D7B0_9HYPH</name>
<feature type="transmembrane region" description="Helical" evidence="1">
    <location>
        <begin position="329"/>
        <end position="348"/>
    </location>
</feature>
<evidence type="ECO:0000313" key="2">
    <source>
        <dbReference type="EMBL" id="SHL75059.1"/>
    </source>
</evidence>
<sequence length="484" mass="53981">MSTAETRRFPAELVAAIDDAVTARACVGFNETAKSIYLSINDADRAELLRAELIKLFWNYTAEDGGSLIRDDQEFNIDYAPFSFVIEKPGTEDGVVFLLFKESLIKVVSDISPRVVRLGCCHTRFELYSTVVCGWDEVVDFLPQAYDAEPKRLVRDLSSSDLVPSDLSFWFLRDLNEAPFGDDGFEEWRRYAASVYLRILCTEVEPDKTLLFRGLPVLRVGYPGVTLAITPDSFRELHLLATWVYENKREAETRHGLVVAEIVRASMNASTADELTASGFRGILESARHAYQIGLHQLSKDALQALADLRKSVADETSKAADFTRQMTTSVAGALFAAVGVLAARLTLAKDVEAFSIVAATVGVILFLYVVATAKSGWCFISIQRGLRDKWRERTRKFLSIDEYSALVDRPAKQAENTYFWTAWMSILAAFFAMVTVASMSYPETFSSVLDWVLSLCVAALKMLCRTSSEVSAWWISLLAALKV</sequence>